<dbReference type="EMBL" id="HBIO01010958">
    <property type="protein sequence ID" value="CAE0463670.1"/>
    <property type="molecule type" value="Transcribed_RNA"/>
</dbReference>
<keyword evidence="2" id="KW-1133">Transmembrane helix</keyword>
<proteinExistence type="predicted"/>
<evidence type="ECO:0008006" key="4">
    <source>
        <dbReference type="Google" id="ProtNLM"/>
    </source>
</evidence>
<feature type="transmembrane region" description="Helical" evidence="2">
    <location>
        <begin position="20"/>
        <end position="42"/>
    </location>
</feature>
<evidence type="ECO:0000256" key="2">
    <source>
        <dbReference type="SAM" id="Phobius"/>
    </source>
</evidence>
<accession>A0A7S3Q2C6</accession>
<organism evidence="3">
    <name type="scientific">Chaetoceros debilis</name>
    <dbReference type="NCBI Taxonomy" id="122233"/>
    <lineage>
        <taxon>Eukaryota</taxon>
        <taxon>Sar</taxon>
        <taxon>Stramenopiles</taxon>
        <taxon>Ochrophyta</taxon>
        <taxon>Bacillariophyta</taxon>
        <taxon>Coscinodiscophyceae</taxon>
        <taxon>Chaetocerotophycidae</taxon>
        <taxon>Chaetocerotales</taxon>
        <taxon>Chaetocerotaceae</taxon>
        <taxon>Chaetoceros</taxon>
    </lineage>
</organism>
<sequence length="684" mass="76899">MKDRTRRPRSGGGSLGAIYIRLFSTLVIVGIANILIMTAWIAENDTGTNARHQAPPGSKRIFEAGSPTKMVNFKELPDKDTPHKNKSNSVSISGIRIDQGPFNTTMISCIQERKVCRYDDIGDFLESRSAKSFSSGGNDGDSSGSSISNMLPGALVHKPMTCIPPHRRIPHQKANDWPYILEQRNAQPEDGSMTALMDYNAMLIPLYKNVKVIDDAGGSTSTKIMSDLDPSLLDHLTGKYHSYFSDEEVNRVKYLSISRTSNLHACKPRFEFHFGTLAQDFIGISLLDDHLQRIEGTDIAINFDKWVVGNMTAIFHDFRVVAAKSTRGKDLKDQLFLTTSGHLGTYLFPMDIRRMPPVSAESVQKPWNTKLKGAAVPRSSEFQYGSGMEVRFVDDPGRFADKRVYSRGDLLFKDRGLDRGKNFHFFESSEGKTYMEMWPHGYNDPGQRKRPFNSHVAVPVDFFSSSFEPLSPMNAFPGRREKFVKGKRKQVEFLDEIRSLNGDPTPKRSFDNEVPKHLRPNMKFRGTSQIIDMTLNGAPFKVGISHSVAEGWIDKETNERHTDHRTYLSQFYAFSPDPPFEVVAITGHFCFNHMLETDDGYSAQWVSERAMTNRTAPIMVHDEEIRCPLITFASGMTEMIGRDGNNVIITYGVDDCYSRSIIVPKKKIELLLLGQVQDGATAVS</sequence>
<keyword evidence="2" id="KW-0812">Transmembrane</keyword>
<feature type="compositionally biased region" description="Low complexity" evidence="1">
    <location>
        <begin position="132"/>
        <end position="149"/>
    </location>
</feature>
<dbReference type="AlphaFoldDB" id="A0A7S3Q2C6"/>
<gene>
    <name evidence="3" type="ORF">CDEB00056_LOCUS8511</name>
</gene>
<name>A0A7S3Q2C6_9STRA</name>
<protein>
    <recommendedName>
        <fullName evidence="4">Amine oxidase</fullName>
    </recommendedName>
</protein>
<evidence type="ECO:0000256" key="1">
    <source>
        <dbReference type="SAM" id="MobiDB-lite"/>
    </source>
</evidence>
<reference evidence="3" key="1">
    <citation type="submission" date="2021-01" db="EMBL/GenBank/DDBJ databases">
        <authorList>
            <person name="Corre E."/>
            <person name="Pelletier E."/>
            <person name="Niang G."/>
            <person name="Scheremetjew M."/>
            <person name="Finn R."/>
            <person name="Kale V."/>
            <person name="Holt S."/>
            <person name="Cochrane G."/>
            <person name="Meng A."/>
            <person name="Brown T."/>
            <person name="Cohen L."/>
        </authorList>
    </citation>
    <scope>NUCLEOTIDE SEQUENCE</scope>
    <source>
        <strain evidence="3">MM31A-1</strain>
    </source>
</reference>
<feature type="region of interest" description="Disordered" evidence="1">
    <location>
        <begin position="129"/>
        <end position="150"/>
    </location>
</feature>
<keyword evidence="2" id="KW-0472">Membrane</keyword>
<evidence type="ECO:0000313" key="3">
    <source>
        <dbReference type="EMBL" id="CAE0463670.1"/>
    </source>
</evidence>